<dbReference type="AlphaFoldDB" id="A0A0R3QEE1"/>
<evidence type="ECO:0000313" key="1">
    <source>
        <dbReference type="WBParaSite" id="BTMF_0000473101-mRNA-1"/>
    </source>
</evidence>
<dbReference type="WBParaSite" id="BTMF_0000473101-mRNA-1">
    <property type="protein sequence ID" value="BTMF_0000473101-mRNA-1"/>
    <property type="gene ID" value="BTMF_0000473101"/>
</dbReference>
<name>A0A0R3QEE1_9BILA</name>
<protein>
    <submittedName>
        <fullName evidence="1">MFS transporter</fullName>
    </submittedName>
</protein>
<sequence length="40" mass="4831">LFFYFLWFASMKHETMFNIRTVRSMDEFNANLNKHAVADS</sequence>
<reference evidence="1" key="1">
    <citation type="submission" date="2017-02" db="UniProtKB">
        <authorList>
            <consortium name="WormBaseParasite"/>
        </authorList>
    </citation>
    <scope>IDENTIFICATION</scope>
</reference>
<accession>A0A0R3QEE1</accession>
<organism evidence="1">
    <name type="scientific">Brugia timori</name>
    <dbReference type="NCBI Taxonomy" id="42155"/>
    <lineage>
        <taxon>Eukaryota</taxon>
        <taxon>Metazoa</taxon>
        <taxon>Ecdysozoa</taxon>
        <taxon>Nematoda</taxon>
        <taxon>Chromadorea</taxon>
        <taxon>Rhabditida</taxon>
        <taxon>Spirurina</taxon>
        <taxon>Spiruromorpha</taxon>
        <taxon>Filarioidea</taxon>
        <taxon>Onchocercidae</taxon>
        <taxon>Brugia</taxon>
    </lineage>
</organism>
<proteinExistence type="predicted"/>